<dbReference type="GeneID" id="27363386"/>
<evidence type="ECO:0000313" key="3">
    <source>
        <dbReference type="Proteomes" id="UP000053342"/>
    </source>
</evidence>
<evidence type="ECO:0000313" key="2">
    <source>
        <dbReference type="EMBL" id="KIW36457.1"/>
    </source>
</evidence>
<organism evidence="2 3">
    <name type="scientific">Exophiala oligosperma</name>
    <dbReference type="NCBI Taxonomy" id="215243"/>
    <lineage>
        <taxon>Eukaryota</taxon>
        <taxon>Fungi</taxon>
        <taxon>Dikarya</taxon>
        <taxon>Ascomycota</taxon>
        <taxon>Pezizomycotina</taxon>
        <taxon>Eurotiomycetes</taxon>
        <taxon>Chaetothyriomycetidae</taxon>
        <taxon>Chaetothyriales</taxon>
        <taxon>Herpotrichiellaceae</taxon>
        <taxon>Exophiala</taxon>
    </lineage>
</organism>
<dbReference type="Proteomes" id="UP000053342">
    <property type="component" value="Unassembled WGS sequence"/>
</dbReference>
<name>A0A0D2BG54_9EURO</name>
<dbReference type="HOGENOM" id="CLU_1627054_0_0_1"/>
<evidence type="ECO:0000256" key="1">
    <source>
        <dbReference type="SAM" id="MobiDB-lite"/>
    </source>
</evidence>
<feature type="region of interest" description="Disordered" evidence="1">
    <location>
        <begin position="33"/>
        <end position="121"/>
    </location>
</feature>
<protein>
    <submittedName>
        <fullName evidence="2">Uncharacterized protein</fullName>
    </submittedName>
</protein>
<sequence>MTCPSKKTGSARSVAAVGSRCRIWSKDTLHVRNTEFPSHPSSDDDNTTVVNANDRTEGSVDGRALRERLQVETNYQKHSRFDDARPSPSQTREEAHRLDDELAMQRAERLTSSESRQTEDRNSMALLALAEDPAVRRLLTSLKDPQAVRKPLSCSDLRRRPLV</sequence>
<accession>A0A0D2BG54</accession>
<dbReference type="EMBL" id="KN847357">
    <property type="protein sequence ID" value="KIW36457.1"/>
    <property type="molecule type" value="Genomic_DNA"/>
</dbReference>
<proteinExistence type="predicted"/>
<dbReference type="AlphaFoldDB" id="A0A0D2BG54"/>
<dbReference type="VEuPathDB" id="FungiDB:PV06_11312"/>
<dbReference type="RefSeq" id="XP_016256673.1">
    <property type="nucleotide sequence ID" value="XM_016412959.1"/>
</dbReference>
<reference evidence="2 3" key="1">
    <citation type="submission" date="2015-01" db="EMBL/GenBank/DDBJ databases">
        <title>The Genome Sequence of Exophiala oligosperma CBS72588.</title>
        <authorList>
            <consortium name="The Broad Institute Genomics Platform"/>
            <person name="Cuomo C."/>
            <person name="de Hoog S."/>
            <person name="Gorbushina A."/>
            <person name="Stielow B."/>
            <person name="Teixiera M."/>
            <person name="Abouelleil A."/>
            <person name="Chapman S.B."/>
            <person name="Priest M."/>
            <person name="Young S.K."/>
            <person name="Wortman J."/>
            <person name="Nusbaum C."/>
            <person name="Birren B."/>
        </authorList>
    </citation>
    <scope>NUCLEOTIDE SEQUENCE [LARGE SCALE GENOMIC DNA]</scope>
    <source>
        <strain evidence="2 3">CBS 72588</strain>
    </source>
</reference>
<feature type="compositionally biased region" description="Basic and acidic residues" evidence="1">
    <location>
        <begin position="54"/>
        <end position="70"/>
    </location>
</feature>
<feature type="compositionally biased region" description="Basic and acidic residues" evidence="1">
    <location>
        <begin position="79"/>
        <end position="100"/>
    </location>
</feature>
<feature type="compositionally biased region" description="Basic and acidic residues" evidence="1">
    <location>
        <begin position="106"/>
        <end position="121"/>
    </location>
</feature>
<keyword evidence="3" id="KW-1185">Reference proteome</keyword>
<gene>
    <name evidence="2" type="ORF">PV06_11312</name>
</gene>